<dbReference type="Pfam" id="PF07081">
    <property type="entry name" value="DUF1349"/>
    <property type="match status" value="1"/>
</dbReference>
<comment type="caution">
    <text evidence="1">The sequence shown here is derived from an EMBL/GenBank/DDBJ whole genome shotgun (WGS) entry which is preliminary data.</text>
</comment>
<proteinExistence type="predicted"/>
<accession>A0A1J9QH22</accession>
<dbReference type="VEuPathDB" id="FungiDB:ACJ73_00839"/>
<organism evidence="1 2">
    <name type="scientific">Blastomyces percursus</name>
    <dbReference type="NCBI Taxonomy" id="1658174"/>
    <lineage>
        <taxon>Eukaryota</taxon>
        <taxon>Fungi</taxon>
        <taxon>Dikarya</taxon>
        <taxon>Ascomycota</taxon>
        <taxon>Pezizomycotina</taxon>
        <taxon>Eurotiomycetes</taxon>
        <taxon>Eurotiomycetidae</taxon>
        <taxon>Onygenales</taxon>
        <taxon>Ajellomycetaceae</taxon>
        <taxon>Blastomyces</taxon>
    </lineage>
</organism>
<dbReference type="InterPro" id="IPR009784">
    <property type="entry name" value="DUF1349"/>
</dbReference>
<keyword evidence="2" id="KW-1185">Reference proteome</keyword>
<evidence type="ECO:0000313" key="2">
    <source>
        <dbReference type="Proteomes" id="UP000242791"/>
    </source>
</evidence>
<protein>
    <submittedName>
        <fullName evidence="1">Uncharacterized protein</fullName>
    </submittedName>
</protein>
<dbReference type="Proteomes" id="UP000242791">
    <property type="component" value="Unassembled WGS sequence"/>
</dbReference>
<dbReference type="PANTHER" id="PTHR35332">
    <property type="entry name" value="REGULATION OF ENOLASE PROTEIN 1"/>
    <property type="match status" value="1"/>
</dbReference>
<reference evidence="1 2" key="1">
    <citation type="submission" date="2015-08" db="EMBL/GenBank/DDBJ databases">
        <title>Emmonsia species relationships and genome sequence.</title>
        <authorList>
            <person name="Cuomo C.A."/>
            <person name="Schwartz I.S."/>
            <person name="Kenyon C."/>
            <person name="De Hoog G.S."/>
            <person name="Govender N.P."/>
            <person name="Botha A."/>
            <person name="Moreno L."/>
            <person name="De Vries M."/>
            <person name="Munoz J.F."/>
            <person name="Stielow J.B."/>
        </authorList>
    </citation>
    <scope>NUCLEOTIDE SEQUENCE [LARGE SCALE GENOMIC DNA]</scope>
    <source>
        <strain evidence="1 2">EI222</strain>
    </source>
</reference>
<sequence length="121" mass="13620">MNGAGGSHQWIKAGIEYVDGKAHISVVGKDQWADWSLMPLPAAREEEANIGAKIEMVREKDVYRWTYLVEGGERRRIRQVNWTFVDEGVKECWVGVYAARPVKAGGELEVAFKELEIELSG</sequence>
<dbReference type="PANTHER" id="PTHR35332:SF2">
    <property type="entry name" value="REGULATION OF ENOLASE PROTEIN 1"/>
    <property type="match status" value="1"/>
</dbReference>
<dbReference type="OrthoDB" id="42525at2759"/>
<name>A0A1J9QH22_9EURO</name>
<dbReference type="AlphaFoldDB" id="A0A1J9QH22"/>
<dbReference type="EMBL" id="LGTZ01000065">
    <property type="protein sequence ID" value="OJD27769.1"/>
    <property type="molecule type" value="Genomic_DNA"/>
</dbReference>
<evidence type="ECO:0000313" key="1">
    <source>
        <dbReference type="EMBL" id="OJD27769.1"/>
    </source>
</evidence>
<gene>
    <name evidence="1" type="ORF">ACJ73_00839</name>
</gene>
<dbReference type="Gene3D" id="2.60.120.200">
    <property type="match status" value="1"/>
</dbReference>
<dbReference type="STRING" id="1658174.A0A1J9QH22"/>